<accession>A0A328ASX1</accession>
<sequence length="77" mass="8076">MAQTSDPRQRTWIAFLAGAVAMLAIVLLWLALSGAHGLMGEALRADVALPRGPALPNPDAPPPEGPHVPKLPLPTPR</sequence>
<evidence type="ECO:0000256" key="2">
    <source>
        <dbReference type="SAM" id="Phobius"/>
    </source>
</evidence>
<keyword evidence="2" id="KW-0812">Transmembrane</keyword>
<feature type="region of interest" description="Disordered" evidence="1">
    <location>
        <begin position="49"/>
        <end position="77"/>
    </location>
</feature>
<evidence type="ECO:0000256" key="1">
    <source>
        <dbReference type="SAM" id="MobiDB-lite"/>
    </source>
</evidence>
<evidence type="ECO:0000313" key="3">
    <source>
        <dbReference type="EMBL" id="RAK56028.1"/>
    </source>
</evidence>
<feature type="transmembrane region" description="Helical" evidence="2">
    <location>
        <begin position="12"/>
        <end position="32"/>
    </location>
</feature>
<gene>
    <name evidence="3" type="ORF">DJ017_16680</name>
</gene>
<dbReference type="AlphaFoldDB" id="A0A328ASX1"/>
<evidence type="ECO:0000313" key="4">
    <source>
        <dbReference type="Proteomes" id="UP000249254"/>
    </source>
</evidence>
<proteinExistence type="predicted"/>
<dbReference type="RefSeq" id="WP_111529776.1">
    <property type="nucleotide sequence ID" value="NZ_JBHRSG010000003.1"/>
</dbReference>
<keyword evidence="2" id="KW-1133">Transmembrane helix</keyword>
<reference evidence="4" key="1">
    <citation type="submission" date="2018-05" db="EMBL/GenBank/DDBJ databases">
        <authorList>
            <person name="Li X."/>
        </authorList>
    </citation>
    <scope>NUCLEOTIDE SEQUENCE [LARGE SCALE GENOMIC DNA]</scope>
    <source>
        <strain evidence="4">LX32</strain>
    </source>
</reference>
<comment type="caution">
    <text evidence="3">The sequence shown here is derived from an EMBL/GenBank/DDBJ whole genome shotgun (WGS) entry which is preliminary data.</text>
</comment>
<keyword evidence="4" id="KW-1185">Reference proteome</keyword>
<keyword evidence="2" id="KW-0472">Membrane</keyword>
<organism evidence="3 4">
    <name type="scientific">Phenylobacterium soli</name>
    <dbReference type="NCBI Taxonomy" id="2170551"/>
    <lineage>
        <taxon>Bacteria</taxon>
        <taxon>Pseudomonadati</taxon>
        <taxon>Pseudomonadota</taxon>
        <taxon>Alphaproteobacteria</taxon>
        <taxon>Caulobacterales</taxon>
        <taxon>Caulobacteraceae</taxon>
        <taxon>Phenylobacterium</taxon>
    </lineage>
</organism>
<name>A0A328ASX1_9CAUL</name>
<dbReference type="Proteomes" id="UP000249254">
    <property type="component" value="Unassembled WGS sequence"/>
</dbReference>
<dbReference type="EMBL" id="QFYQ01000001">
    <property type="protein sequence ID" value="RAK56028.1"/>
    <property type="molecule type" value="Genomic_DNA"/>
</dbReference>
<protein>
    <submittedName>
        <fullName evidence="3">Uncharacterized protein</fullName>
    </submittedName>
</protein>
<feature type="compositionally biased region" description="Pro residues" evidence="1">
    <location>
        <begin position="53"/>
        <end position="77"/>
    </location>
</feature>